<dbReference type="Proteomes" id="UP001210169">
    <property type="component" value="Chromosome"/>
</dbReference>
<accession>A0ABY7JA88</accession>
<sequence length="160" mass="17347">MFNRDPQKAEARAAQRAERRASREAQRDAQREAREALREWRADHPAETQLKQAAFMHPWATSECGITTFGPIAGGRAEFFNADAHKGWTATRLVAGVATLGVSAAATGRKNKGAAAINVTFGNGNVQSWNVKPDRNELAAANRYVTAFNALAAQLAAEQK</sequence>
<name>A0ABY7JA88_STRNI</name>
<evidence type="ECO:0000313" key="2">
    <source>
        <dbReference type="EMBL" id="WAU06934.1"/>
    </source>
</evidence>
<dbReference type="RefSeq" id="WP_277412202.1">
    <property type="nucleotide sequence ID" value="NZ_CP114203.1"/>
</dbReference>
<dbReference type="GeneID" id="301334640"/>
<gene>
    <name evidence="2" type="ORF">STRNI_005488</name>
</gene>
<feature type="region of interest" description="Disordered" evidence="1">
    <location>
        <begin position="1"/>
        <end position="33"/>
    </location>
</feature>
<proteinExistence type="predicted"/>
<protein>
    <submittedName>
        <fullName evidence="2">Uncharacterized protein</fullName>
    </submittedName>
</protein>
<organism evidence="2 3">
    <name type="scientific">Streptomyces nigrescens</name>
    <dbReference type="NCBI Taxonomy" id="1920"/>
    <lineage>
        <taxon>Bacteria</taxon>
        <taxon>Bacillati</taxon>
        <taxon>Actinomycetota</taxon>
        <taxon>Actinomycetes</taxon>
        <taxon>Kitasatosporales</taxon>
        <taxon>Streptomycetaceae</taxon>
        <taxon>Streptomyces</taxon>
    </lineage>
</organism>
<evidence type="ECO:0000256" key="1">
    <source>
        <dbReference type="SAM" id="MobiDB-lite"/>
    </source>
</evidence>
<reference evidence="2 3" key="1">
    <citation type="submission" date="2022-12" db="EMBL/GenBank/DDBJ databases">
        <authorList>
            <person name="Ruckert C."/>
            <person name="Busche T."/>
            <person name="Kalinowski J."/>
            <person name="Wittmann C."/>
        </authorList>
    </citation>
    <scope>NUCLEOTIDE SEQUENCE [LARGE SCALE GENOMIC DNA]</scope>
    <source>
        <strain evidence="2 3">DSM 40276</strain>
    </source>
</reference>
<dbReference type="EMBL" id="CP114203">
    <property type="protein sequence ID" value="WAU06934.1"/>
    <property type="molecule type" value="Genomic_DNA"/>
</dbReference>
<keyword evidence="3" id="KW-1185">Reference proteome</keyword>
<evidence type="ECO:0000313" key="3">
    <source>
        <dbReference type="Proteomes" id="UP001210169"/>
    </source>
</evidence>